<evidence type="ECO:0000313" key="3">
    <source>
        <dbReference type="Proteomes" id="UP000595053"/>
    </source>
</evidence>
<dbReference type="SUPFAM" id="SSF51679">
    <property type="entry name" value="Bacterial luciferase-like"/>
    <property type="match status" value="1"/>
</dbReference>
<dbReference type="EMBL" id="CP063213">
    <property type="protein sequence ID" value="QOR45808.1"/>
    <property type="molecule type" value="Genomic_DNA"/>
</dbReference>
<dbReference type="Gene3D" id="3.20.20.30">
    <property type="entry name" value="Luciferase-like domain"/>
    <property type="match status" value="1"/>
</dbReference>
<accession>A0A7M1QV46</accession>
<keyword evidence="3" id="KW-1185">Reference proteome</keyword>
<feature type="domain" description="Luciferase-like" evidence="1">
    <location>
        <begin position="9"/>
        <end position="256"/>
    </location>
</feature>
<evidence type="ECO:0000313" key="2">
    <source>
        <dbReference type="EMBL" id="QOR45808.1"/>
    </source>
</evidence>
<dbReference type="InterPro" id="IPR050766">
    <property type="entry name" value="Bact_Lucif_Oxidored"/>
</dbReference>
<sequence length="358" mass="38704">MKAFGLLSFGHHALPGQQGMDARQTLQAQLEIARAADEIGVNGAYTRVHHFAPQGAAPMPMLAAMIGATKRIEVGTGVIDMRYENPYYLAEEAGALDLLADGRVALGVSRGSPEPANKGWEAFGYTGEAPNGADIARKKFELFMAAIRGYAVAEAAPLEQQYPRMYQPGTPLPIFPHSPDLDKRVWWGAGTHASAEQAARDGVNLMSSTLVSEADGRTLGELQAEQIVRYRQAWVDAGHDWVPRVSVSRSIFPILSDEDRRQYGLLASGEDQIGMIEPGVQTTFGRTYAAEPDVLIDQLKADPAIAAADTLMITIPNQLGLDANVRILSNFAEHVAPALGWISNTEGPVEGYPLDREL</sequence>
<accession>A0A8A5UDX7</accession>
<dbReference type="InterPro" id="IPR036661">
    <property type="entry name" value="Luciferase-like_sf"/>
</dbReference>
<dbReference type="AlphaFoldDB" id="A0A7M1QV46"/>
<organism evidence="2 3">
    <name type="scientific">Trueperella pecoris</name>
    <dbReference type="NCBI Taxonomy" id="2733571"/>
    <lineage>
        <taxon>Bacteria</taxon>
        <taxon>Bacillati</taxon>
        <taxon>Actinomycetota</taxon>
        <taxon>Actinomycetes</taxon>
        <taxon>Actinomycetales</taxon>
        <taxon>Actinomycetaceae</taxon>
        <taxon>Trueperella</taxon>
    </lineage>
</organism>
<dbReference type="Pfam" id="PF00296">
    <property type="entry name" value="Bac_luciferase"/>
    <property type="match status" value="1"/>
</dbReference>
<dbReference type="PANTHER" id="PTHR30137">
    <property type="entry name" value="LUCIFERASE-LIKE MONOOXYGENASE"/>
    <property type="match status" value="1"/>
</dbReference>
<dbReference type="RefSeq" id="WP_197551274.1">
    <property type="nucleotide sequence ID" value="NZ_CP063213.1"/>
</dbReference>
<dbReference type="InterPro" id="IPR011251">
    <property type="entry name" value="Luciferase-like_dom"/>
</dbReference>
<dbReference type="GO" id="GO:0016705">
    <property type="term" value="F:oxidoreductase activity, acting on paired donors, with incorporation or reduction of molecular oxygen"/>
    <property type="evidence" value="ECO:0007669"/>
    <property type="project" value="InterPro"/>
</dbReference>
<dbReference type="GO" id="GO:0005829">
    <property type="term" value="C:cytosol"/>
    <property type="evidence" value="ECO:0007669"/>
    <property type="project" value="TreeGrafter"/>
</dbReference>
<dbReference type="PANTHER" id="PTHR30137:SF15">
    <property type="entry name" value="BLL6902 PROTEIN"/>
    <property type="match status" value="1"/>
</dbReference>
<evidence type="ECO:0000259" key="1">
    <source>
        <dbReference type="Pfam" id="PF00296"/>
    </source>
</evidence>
<proteinExistence type="predicted"/>
<name>A0A7M1QV46_9ACTO</name>
<protein>
    <submittedName>
        <fullName evidence="2">LLM class flavin-dependent oxidoreductase</fullName>
    </submittedName>
</protein>
<gene>
    <name evidence="2" type="ORF">INS88_00785</name>
</gene>
<reference evidence="2 3" key="1">
    <citation type="submission" date="2020-10" db="EMBL/GenBank/DDBJ databases">
        <title>Trueperella pecoris sp. nov. isolated from bovine and porcine specimens.</title>
        <authorList>
            <person name="Schoenecker L."/>
            <person name="Schnydrig P."/>
            <person name="Brodard I."/>
            <person name="Thomann A."/>
            <person name="Hemphill A."/>
            <person name="Rodriguez-Campos S."/>
            <person name="Perreten V."/>
            <person name="Jores J."/>
            <person name="Kittl S."/>
        </authorList>
    </citation>
    <scope>NUCLEOTIDE SEQUENCE [LARGE SCALE GENOMIC DNA]</scope>
    <source>
        <strain evidence="2 3">15A0121</strain>
    </source>
</reference>
<dbReference type="Proteomes" id="UP000595053">
    <property type="component" value="Chromosome"/>
</dbReference>